<dbReference type="Gene3D" id="3.40.50.720">
    <property type="entry name" value="NAD(P)-binding Rossmann-like Domain"/>
    <property type="match status" value="1"/>
</dbReference>
<dbReference type="PANTHER" id="PTHR14239">
    <property type="entry name" value="DUDULIN-RELATED"/>
    <property type="match status" value="1"/>
</dbReference>
<accession>A0A919RLP8</accession>
<dbReference type="PANTHER" id="PTHR14239:SF10">
    <property type="entry name" value="REDUCTASE"/>
    <property type="match status" value="1"/>
</dbReference>
<evidence type="ECO:0000259" key="2">
    <source>
        <dbReference type="Pfam" id="PF03807"/>
    </source>
</evidence>
<reference evidence="3" key="1">
    <citation type="submission" date="2021-01" db="EMBL/GenBank/DDBJ databases">
        <title>Whole genome shotgun sequence of Sinosporangium siamense NBRC 109515.</title>
        <authorList>
            <person name="Komaki H."/>
            <person name="Tamura T."/>
        </authorList>
    </citation>
    <scope>NUCLEOTIDE SEQUENCE</scope>
    <source>
        <strain evidence="3">NBRC 109515</strain>
    </source>
</reference>
<name>A0A919RLP8_9ACTN</name>
<evidence type="ECO:0000313" key="3">
    <source>
        <dbReference type="EMBL" id="GII96111.1"/>
    </source>
</evidence>
<keyword evidence="1" id="KW-0560">Oxidoreductase</keyword>
<gene>
    <name evidence="3" type="ORF">Ssi02_63420</name>
</gene>
<dbReference type="GO" id="GO:0016491">
    <property type="term" value="F:oxidoreductase activity"/>
    <property type="evidence" value="ECO:0007669"/>
    <property type="project" value="UniProtKB-KW"/>
</dbReference>
<dbReference type="RefSeq" id="WP_204031138.1">
    <property type="nucleotide sequence ID" value="NZ_BOOW01000042.1"/>
</dbReference>
<evidence type="ECO:0000256" key="1">
    <source>
        <dbReference type="ARBA" id="ARBA00023002"/>
    </source>
</evidence>
<keyword evidence="4" id="KW-1185">Reference proteome</keyword>
<dbReference type="AlphaFoldDB" id="A0A919RLP8"/>
<dbReference type="SUPFAM" id="SSF51735">
    <property type="entry name" value="NAD(P)-binding Rossmann-fold domains"/>
    <property type="match status" value="1"/>
</dbReference>
<dbReference type="EMBL" id="BOOW01000042">
    <property type="protein sequence ID" value="GII96111.1"/>
    <property type="molecule type" value="Genomic_DNA"/>
</dbReference>
<organism evidence="3 4">
    <name type="scientific">Sinosporangium siamense</name>
    <dbReference type="NCBI Taxonomy" id="1367973"/>
    <lineage>
        <taxon>Bacteria</taxon>
        <taxon>Bacillati</taxon>
        <taxon>Actinomycetota</taxon>
        <taxon>Actinomycetes</taxon>
        <taxon>Streptosporangiales</taxon>
        <taxon>Streptosporangiaceae</taxon>
        <taxon>Sinosporangium</taxon>
    </lineage>
</organism>
<feature type="domain" description="Pyrroline-5-carboxylate reductase catalytic N-terminal" evidence="2">
    <location>
        <begin position="2"/>
        <end position="92"/>
    </location>
</feature>
<proteinExistence type="predicted"/>
<sequence length="205" mass="19880">MRIGVLGTGVLAEALGSAWVRAGHEVVVGGRSREKAAALAGRLGGTASAAGLREAVAGCDAVLLAVSWDGVEEVLEVAGSGLAGVPLIDPTNAVEHGVGVLLTGPGGSGAQRIAALAPGAHVVKAFNMFPSARWAGGGGPATVVMCGDDEGALRVVGGLVRDAGGVPAVLGPLARSRQVEEAAGFVIGLAFAGVDPRSAVPGLGA</sequence>
<evidence type="ECO:0000313" key="4">
    <source>
        <dbReference type="Proteomes" id="UP000606172"/>
    </source>
</evidence>
<protein>
    <submittedName>
        <fullName evidence="3">NADP oxidoreductase</fullName>
    </submittedName>
</protein>
<dbReference type="InterPro" id="IPR028939">
    <property type="entry name" value="P5C_Rdtase_cat_N"/>
</dbReference>
<dbReference type="Pfam" id="PF03807">
    <property type="entry name" value="F420_oxidored"/>
    <property type="match status" value="1"/>
</dbReference>
<dbReference type="Proteomes" id="UP000606172">
    <property type="component" value="Unassembled WGS sequence"/>
</dbReference>
<dbReference type="InterPro" id="IPR051267">
    <property type="entry name" value="STEAP_metalloreductase"/>
</dbReference>
<comment type="caution">
    <text evidence="3">The sequence shown here is derived from an EMBL/GenBank/DDBJ whole genome shotgun (WGS) entry which is preliminary data.</text>
</comment>
<dbReference type="InterPro" id="IPR036291">
    <property type="entry name" value="NAD(P)-bd_dom_sf"/>
</dbReference>